<dbReference type="AlphaFoldDB" id="A0A1X0DGP8"/>
<dbReference type="GO" id="GO:0005886">
    <property type="term" value="C:plasma membrane"/>
    <property type="evidence" value="ECO:0007669"/>
    <property type="project" value="UniProtKB-SubCell"/>
</dbReference>
<dbReference type="EMBL" id="MVHS01000013">
    <property type="protein sequence ID" value="ORA71487.1"/>
    <property type="molecule type" value="Genomic_DNA"/>
</dbReference>
<keyword evidence="2" id="KW-1003">Cell membrane</keyword>
<protein>
    <submittedName>
        <fullName evidence="6">Uncharacterized protein</fullName>
    </submittedName>
</protein>
<evidence type="ECO:0000256" key="5">
    <source>
        <dbReference type="ARBA" id="ARBA00023136"/>
    </source>
</evidence>
<keyword evidence="7" id="KW-1185">Reference proteome</keyword>
<gene>
    <name evidence="6" type="ORF">BST26_08075</name>
</gene>
<dbReference type="Proteomes" id="UP000192801">
    <property type="component" value="Unassembled WGS sequence"/>
</dbReference>
<proteinExistence type="predicted"/>
<dbReference type="InterPro" id="IPR051791">
    <property type="entry name" value="Pra-immunoreactive"/>
</dbReference>
<dbReference type="Pfam" id="PF06271">
    <property type="entry name" value="RDD"/>
    <property type="match status" value="1"/>
</dbReference>
<comment type="subcellular location">
    <subcellularLocation>
        <location evidence="1">Cell membrane</location>
        <topology evidence="1">Multi-pass membrane protein</topology>
    </subcellularLocation>
</comment>
<dbReference type="PANTHER" id="PTHR36115:SF6">
    <property type="entry name" value="PROLINE-RICH ANTIGEN HOMOLOG"/>
    <property type="match status" value="1"/>
</dbReference>
<dbReference type="RefSeq" id="WP_083030256.1">
    <property type="nucleotide sequence ID" value="NZ_AP022618.1"/>
</dbReference>
<reference evidence="6 7" key="1">
    <citation type="submission" date="2016-12" db="EMBL/GenBank/DDBJ databases">
        <title>The new phylogeny of genus Mycobacterium.</title>
        <authorList>
            <person name="Tortoli E."/>
            <person name="Trovato A."/>
            <person name="Cirillo D.M."/>
        </authorList>
    </citation>
    <scope>NUCLEOTIDE SEQUENCE [LARGE SCALE GENOMIC DNA]</scope>
    <source>
        <strain evidence="6 7">DSM 45130</strain>
    </source>
</reference>
<sequence>MTAAQSGTIRTAGIVSRLAAAAIDVILVGVLLSALYVAWVFLRLGFSPWEFRFPAPSVVFSTLGFLGVALLYLACLWGLSGRTVGAALMGVKVVAADGSRLKPLPALLRAVACVILPVGLVWVAVDADRRSAQDLLLRTRVVYAD</sequence>
<dbReference type="PANTHER" id="PTHR36115">
    <property type="entry name" value="PROLINE-RICH ANTIGEN HOMOLOG-RELATED"/>
    <property type="match status" value="1"/>
</dbReference>
<keyword evidence="5" id="KW-0472">Membrane</keyword>
<keyword evidence="4" id="KW-1133">Transmembrane helix</keyword>
<name>A0A1X0DGP8_9MYCO</name>
<comment type="caution">
    <text evidence="6">The sequence shown here is derived from an EMBL/GenBank/DDBJ whole genome shotgun (WGS) entry which is preliminary data.</text>
</comment>
<organism evidence="6 7">
    <name type="scientific">Mycolicibacterium insubricum</name>
    <dbReference type="NCBI Taxonomy" id="444597"/>
    <lineage>
        <taxon>Bacteria</taxon>
        <taxon>Bacillati</taxon>
        <taxon>Actinomycetota</taxon>
        <taxon>Actinomycetes</taxon>
        <taxon>Mycobacteriales</taxon>
        <taxon>Mycobacteriaceae</taxon>
        <taxon>Mycolicibacterium</taxon>
    </lineage>
</organism>
<evidence type="ECO:0000256" key="4">
    <source>
        <dbReference type="ARBA" id="ARBA00022989"/>
    </source>
</evidence>
<evidence type="ECO:0000313" key="7">
    <source>
        <dbReference type="Proteomes" id="UP000192801"/>
    </source>
</evidence>
<dbReference type="STRING" id="444597.BST26_08075"/>
<keyword evidence="3" id="KW-0812">Transmembrane</keyword>
<evidence type="ECO:0000313" key="6">
    <source>
        <dbReference type="EMBL" id="ORA71487.1"/>
    </source>
</evidence>
<dbReference type="InterPro" id="IPR010432">
    <property type="entry name" value="RDD"/>
</dbReference>
<evidence type="ECO:0000256" key="3">
    <source>
        <dbReference type="ARBA" id="ARBA00022692"/>
    </source>
</evidence>
<accession>A0A1X0DGP8</accession>
<evidence type="ECO:0000256" key="2">
    <source>
        <dbReference type="ARBA" id="ARBA00022475"/>
    </source>
</evidence>
<evidence type="ECO:0000256" key="1">
    <source>
        <dbReference type="ARBA" id="ARBA00004651"/>
    </source>
</evidence>
<dbReference type="OrthoDB" id="5245023at2"/>